<dbReference type="SMART" id="SM00860">
    <property type="entry name" value="SMI1_KNR4"/>
    <property type="match status" value="1"/>
</dbReference>
<name>A0ABT3IQ43_9BACT</name>
<comment type="caution">
    <text evidence="2">The sequence shown here is derived from an EMBL/GenBank/DDBJ whole genome shotgun (WGS) entry which is preliminary data.</text>
</comment>
<dbReference type="Proteomes" id="UP001207742">
    <property type="component" value="Unassembled WGS sequence"/>
</dbReference>
<dbReference type="Pfam" id="PF09346">
    <property type="entry name" value="SMI1_KNR4"/>
    <property type="match status" value="1"/>
</dbReference>
<dbReference type="EMBL" id="JAPDNS010000002">
    <property type="protein sequence ID" value="MCW3486073.1"/>
    <property type="molecule type" value="Genomic_DNA"/>
</dbReference>
<proteinExistence type="predicted"/>
<dbReference type="SUPFAM" id="SSF160631">
    <property type="entry name" value="SMI1/KNR4-like"/>
    <property type="match status" value="1"/>
</dbReference>
<protein>
    <submittedName>
        <fullName evidence="2">SMI1/KNR4 family protein</fullName>
    </submittedName>
</protein>
<evidence type="ECO:0000313" key="2">
    <source>
        <dbReference type="EMBL" id="MCW3486073.1"/>
    </source>
</evidence>
<dbReference type="InterPro" id="IPR018958">
    <property type="entry name" value="Knr4/Smi1-like_dom"/>
</dbReference>
<dbReference type="RefSeq" id="WP_264732887.1">
    <property type="nucleotide sequence ID" value="NZ_JAPDNR010000001.1"/>
</dbReference>
<evidence type="ECO:0000259" key="1">
    <source>
        <dbReference type="SMART" id="SM00860"/>
    </source>
</evidence>
<reference evidence="2 3" key="1">
    <citation type="submission" date="2022-10" db="EMBL/GenBank/DDBJ databases">
        <title>Chitinophaga nivalis PC15 sp. nov., isolated from Pyeongchang county, South Korea.</title>
        <authorList>
            <person name="Trinh H.N."/>
        </authorList>
    </citation>
    <scope>NUCLEOTIDE SEQUENCE [LARGE SCALE GENOMIC DNA]</scope>
    <source>
        <strain evidence="2 3">PC14</strain>
    </source>
</reference>
<dbReference type="Gene3D" id="3.40.1580.10">
    <property type="entry name" value="SMI1/KNR4-like"/>
    <property type="match status" value="1"/>
</dbReference>
<dbReference type="InterPro" id="IPR037883">
    <property type="entry name" value="Knr4/Smi1-like_sf"/>
</dbReference>
<gene>
    <name evidence="2" type="ORF">OL497_19385</name>
</gene>
<organism evidence="2 3">
    <name type="scientific">Chitinophaga nivalis</name>
    <dbReference type="NCBI Taxonomy" id="2991709"/>
    <lineage>
        <taxon>Bacteria</taxon>
        <taxon>Pseudomonadati</taxon>
        <taxon>Bacteroidota</taxon>
        <taxon>Chitinophagia</taxon>
        <taxon>Chitinophagales</taxon>
        <taxon>Chitinophagaceae</taxon>
        <taxon>Chitinophaga</taxon>
    </lineage>
</organism>
<accession>A0ABT3IQ43</accession>
<keyword evidence="3" id="KW-1185">Reference proteome</keyword>
<feature type="domain" description="Knr4/Smi1-like" evidence="1">
    <location>
        <begin position="43"/>
        <end position="213"/>
    </location>
</feature>
<sequence length="226" mass="26642">MKTNNSIVFFEYIKTRTEAKWEIIDPNDIFGPSIQPGSKWKPGLTEKMLHAFEQEIGYTFPEPLCNFYRTMNGLDRPYPHLDEDNNIITCNAFYSYPEDLNKIRSQIEWIYAATGITSAISKARNISRIFPIWGHRFIMIDEPEHPILSMFGNDIIFYGFTLGDTFLKDFLGTHGKRQYNEPVVPFWYPGWRKNPKMPKYKRNKGVMTKWIQKMKKQVILRKRALG</sequence>
<evidence type="ECO:0000313" key="3">
    <source>
        <dbReference type="Proteomes" id="UP001207742"/>
    </source>
</evidence>